<evidence type="ECO:0000313" key="3">
    <source>
        <dbReference type="Proteomes" id="UP000215086"/>
    </source>
</evidence>
<reference evidence="2 3" key="1">
    <citation type="journal article" name="Front. Microbiol.">
        <title>Sugar Metabolism of the First Thermophilic Planctomycete Thermogutta terrifontis: Comparative Genomic and Transcriptomic Approaches.</title>
        <authorList>
            <person name="Elcheninov A.G."/>
            <person name="Menzel P."/>
            <person name="Gudbergsdottir S.R."/>
            <person name="Slesarev A.I."/>
            <person name="Kadnikov V.V."/>
            <person name="Krogh A."/>
            <person name="Bonch-Osmolovskaya E.A."/>
            <person name="Peng X."/>
            <person name="Kublanov I.V."/>
        </authorList>
    </citation>
    <scope>NUCLEOTIDE SEQUENCE [LARGE SCALE GENOMIC DNA]</scope>
    <source>
        <strain evidence="2 3">R1</strain>
    </source>
</reference>
<dbReference type="KEGG" id="ttf:THTE_1723"/>
<dbReference type="AlphaFoldDB" id="A0A286RED1"/>
<keyword evidence="1" id="KW-1133">Transmembrane helix</keyword>
<evidence type="ECO:0000313" key="2">
    <source>
        <dbReference type="EMBL" id="ASV74325.1"/>
    </source>
</evidence>
<keyword evidence="1" id="KW-0812">Transmembrane</keyword>
<proteinExistence type="predicted"/>
<organism evidence="2 3">
    <name type="scientific">Thermogutta terrifontis</name>
    <dbReference type="NCBI Taxonomy" id="1331910"/>
    <lineage>
        <taxon>Bacteria</taxon>
        <taxon>Pseudomonadati</taxon>
        <taxon>Planctomycetota</taxon>
        <taxon>Planctomycetia</taxon>
        <taxon>Pirellulales</taxon>
        <taxon>Thermoguttaceae</taxon>
        <taxon>Thermogutta</taxon>
    </lineage>
</organism>
<dbReference type="Proteomes" id="UP000215086">
    <property type="component" value="Chromosome"/>
</dbReference>
<name>A0A286RED1_9BACT</name>
<keyword evidence="3" id="KW-1185">Reference proteome</keyword>
<feature type="transmembrane region" description="Helical" evidence="1">
    <location>
        <begin position="12"/>
        <end position="32"/>
    </location>
</feature>
<dbReference type="EMBL" id="CP018477">
    <property type="protein sequence ID" value="ASV74325.1"/>
    <property type="molecule type" value="Genomic_DNA"/>
</dbReference>
<keyword evidence="1" id="KW-0472">Membrane</keyword>
<sequence>MERLTVAQRAVNLTLPNFFCAFLVLFPYVSLISQDAPGTV</sequence>
<evidence type="ECO:0000256" key="1">
    <source>
        <dbReference type="SAM" id="Phobius"/>
    </source>
</evidence>
<accession>A0A286RED1</accession>
<gene>
    <name evidence="2" type="ORF">THTE_1723</name>
</gene>
<protein>
    <submittedName>
        <fullName evidence="2">Uncharacterized protein</fullName>
    </submittedName>
</protein>